<comment type="similarity">
    <text evidence="2">Belongs to the FliQ/MopD/SpaQ family.</text>
</comment>
<evidence type="ECO:0000256" key="4">
    <source>
        <dbReference type="ARBA" id="ARBA00022692"/>
    </source>
</evidence>
<name>A0ABV7M870_9PROT</name>
<proteinExistence type="inferred from homology"/>
<feature type="transmembrane region" description="Helical" evidence="7">
    <location>
        <begin position="20"/>
        <end position="43"/>
    </location>
</feature>
<keyword evidence="9" id="KW-1185">Reference proteome</keyword>
<keyword evidence="5 7" id="KW-1133">Transmembrane helix</keyword>
<dbReference type="PIRSF" id="PIRSF004669">
    <property type="entry name" value="FliQ"/>
    <property type="match status" value="1"/>
</dbReference>
<keyword evidence="6 7" id="KW-0472">Membrane</keyword>
<evidence type="ECO:0000256" key="2">
    <source>
        <dbReference type="ARBA" id="ARBA00006156"/>
    </source>
</evidence>
<dbReference type="Proteomes" id="UP001595607">
    <property type="component" value="Unassembled WGS sequence"/>
</dbReference>
<comment type="subcellular location">
    <subcellularLocation>
        <location evidence="1">Cell membrane</location>
        <topology evidence="1">Multi-pass membrane protein</topology>
    </subcellularLocation>
</comment>
<dbReference type="PRINTS" id="PR00952">
    <property type="entry name" value="TYPE3IMQPROT"/>
</dbReference>
<dbReference type="RefSeq" id="WP_189572948.1">
    <property type="nucleotide sequence ID" value="NZ_BMXU01000001.1"/>
</dbReference>
<accession>A0ABV7M870</accession>
<comment type="caution">
    <text evidence="8">The sequence shown here is derived from an EMBL/GenBank/DDBJ whole genome shotgun (WGS) entry which is preliminary data.</text>
</comment>
<keyword evidence="8" id="KW-0969">Cilium</keyword>
<protein>
    <submittedName>
        <fullName evidence="8">Flagellar biosynthetic protein FliQ</fullName>
    </submittedName>
</protein>
<feature type="transmembrane region" description="Helical" evidence="7">
    <location>
        <begin position="55"/>
        <end position="77"/>
    </location>
</feature>
<dbReference type="InterPro" id="IPR002191">
    <property type="entry name" value="Bac_export_3"/>
</dbReference>
<evidence type="ECO:0000256" key="7">
    <source>
        <dbReference type="SAM" id="Phobius"/>
    </source>
</evidence>
<keyword evidence="4 7" id="KW-0812">Transmembrane</keyword>
<dbReference type="Pfam" id="PF01313">
    <property type="entry name" value="Bac_export_3"/>
    <property type="match status" value="1"/>
</dbReference>
<dbReference type="EMBL" id="JBHRVA010000002">
    <property type="protein sequence ID" value="MFC3301619.1"/>
    <property type="molecule type" value="Genomic_DNA"/>
</dbReference>
<reference evidence="9" key="1">
    <citation type="journal article" date="2019" name="Int. J. Syst. Evol. Microbiol.">
        <title>The Global Catalogue of Microorganisms (GCM) 10K type strain sequencing project: providing services to taxonomists for standard genome sequencing and annotation.</title>
        <authorList>
            <consortium name="The Broad Institute Genomics Platform"/>
            <consortium name="The Broad Institute Genome Sequencing Center for Infectious Disease"/>
            <person name="Wu L."/>
            <person name="Ma J."/>
        </authorList>
    </citation>
    <scope>NUCLEOTIDE SEQUENCE [LARGE SCALE GENOMIC DNA]</scope>
    <source>
        <strain evidence="9">KCTC 22245</strain>
    </source>
</reference>
<evidence type="ECO:0000313" key="8">
    <source>
        <dbReference type="EMBL" id="MFC3301619.1"/>
    </source>
</evidence>
<keyword evidence="8" id="KW-0282">Flagellum</keyword>
<evidence type="ECO:0000256" key="1">
    <source>
        <dbReference type="ARBA" id="ARBA00004651"/>
    </source>
</evidence>
<gene>
    <name evidence="8" type="ORF">ACFONP_02585</name>
</gene>
<evidence type="ECO:0000256" key="6">
    <source>
        <dbReference type="ARBA" id="ARBA00023136"/>
    </source>
</evidence>
<evidence type="ECO:0000256" key="3">
    <source>
        <dbReference type="ARBA" id="ARBA00022475"/>
    </source>
</evidence>
<dbReference type="PANTHER" id="PTHR34040">
    <property type="entry name" value="FLAGELLAR BIOSYNTHETIC PROTEIN FLIQ"/>
    <property type="match status" value="1"/>
</dbReference>
<evidence type="ECO:0000313" key="9">
    <source>
        <dbReference type="Proteomes" id="UP001595607"/>
    </source>
</evidence>
<keyword evidence="8" id="KW-0966">Cell projection</keyword>
<dbReference type="PANTHER" id="PTHR34040:SF7">
    <property type="entry name" value="SURFACE PRESENTATION OF ANTIGENS PROTEIN SPAQ"/>
    <property type="match status" value="1"/>
</dbReference>
<evidence type="ECO:0000256" key="5">
    <source>
        <dbReference type="ARBA" id="ARBA00022989"/>
    </source>
</evidence>
<keyword evidence="3" id="KW-1003">Cell membrane</keyword>
<sequence>MTEADVLTLLRAALRTASLMAAPILIAALLAGLAIGLMQALTSIQELTLTFVPKLLVIIIVFWLTAGFMAVSLLGFFETKVLPLFFS</sequence>
<organism evidence="8 9">
    <name type="scientific">Parvularcula lutaonensis</name>
    <dbReference type="NCBI Taxonomy" id="491923"/>
    <lineage>
        <taxon>Bacteria</taxon>
        <taxon>Pseudomonadati</taxon>
        <taxon>Pseudomonadota</taxon>
        <taxon>Alphaproteobacteria</taxon>
        <taxon>Parvularculales</taxon>
        <taxon>Parvularculaceae</taxon>
        <taxon>Parvularcula</taxon>
    </lineage>
</organism>